<dbReference type="RefSeq" id="WP_136457033.1">
    <property type="nucleotide sequence ID" value="NZ_SRSF01000001.1"/>
</dbReference>
<dbReference type="Proteomes" id="UP000308528">
    <property type="component" value="Unassembled WGS sequence"/>
</dbReference>
<evidence type="ECO:0000313" key="3">
    <source>
        <dbReference type="Proteomes" id="UP000308528"/>
    </source>
</evidence>
<reference evidence="2 3" key="1">
    <citation type="submission" date="2019-04" db="EMBL/GenBank/DDBJ databases">
        <title>Lewinella litorea sp. nov., isolated from a marine sand.</title>
        <authorList>
            <person name="Yoon J.-H."/>
        </authorList>
    </citation>
    <scope>NUCLEOTIDE SEQUENCE [LARGE SCALE GENOMIC DNA]</scope>
    <source>
        <strain evidence="2 3">HSMS-39</strain>
    </source>
</reference>
<dbReference type="AlphaFoldDB" id="A0A4S4NU50"/>
<dbReference type="GO" id="GO:0005737">
    <property type="term" value="C:cytoplasm"/>
    <property type="evidence" value="ECO:0007669"/>
    <property type="project" value="TreeGrafter"/>
</dbReference>
<evidence type="ECO:0000259" key="1">
    <source>
        <dbReference type="Pfam" id="PF12706"/>
    </source>
</evidence>
<evidence type="ECO:0000313" key="2">
    <source>
        <dbReference type="EMBL" id="THH41998.1"/>
    </source>
</evidence>
<proteinExistence type="predicted"/>
<name>A0A4S4NU50_9BACT</name>
<keyword evidence="3" id="KW-1185">Reference proteome</keyword>
<accession>A0A4S4NU50</accession>
<comment type="caution">
    <text evidence="2">The sequence shown here is derived from an EMBL/GenBank/DDBJ whole genome shotgun (WGS) entry which is preliminary data.</text>
</comment>
<gene>
    <name evidence="2" type="ORF">E4021_05280</name>
</gene>
<dbReference type="InterPro" id="IPR001279">
    <property type="entry name" value="Metallo-B-lactamas"/>
</dbReference>
<dbReference type="Pfam" id="PF12706">
    <property type="entry name" value="Lactamase_B_2"/>
    <property type="match status" value="1"/>
</dbReference>
<feature type="domain" description="Metallo-beta-lactamase" evidence="1">
    <location>
        <begin position="119"/>
        <end position="313"/>
    </location>
</feature>
<dbReference type="OrthoDB" id="9805728at2"/>
<dbReference type="EMBL" id="SRSF01000001">
    <property type="protein sequence ID" value="THH41998.1"/>
    <property type="molecule type" value="Genomic_DNA"/>
</dbReference>
<dbReference type="SUPFAM" id="SSF56281">
    <property type="entry name" value="Metallo-hydrolase/oxidoreductase"/>
    <property type="match status" value="1"/>
</dbReference>
<protein>
    <recommendedName>
        <fullName evidence="1">Metallo-beta-lactamase domain-containing protein</fullName>
    </recommendedName>
</protein>
<organism evidence="2 3">
    <name type="scientific">Neolewinella litorea</name>
    <dbReference type="NCBI Taxonomy" id="2562452"/>
    <lineage>
        <taxon>Bacteria</taxon>
        <taxon>Pseudomonadati</taxon>
        <taxon>Bacteroidota</taxon>
        <taxon>Saprospiria</taxon>
        <taxon>Saprospirales</taxon>
        <taxon>Lewinellaceae</taxon>
        <taxon>Neolewinella</taxon>
    </lineage>
</organism>
<dbReference type="PANTHER" id="PTHR15032">
    <property type="entry name" value="N-ACYL-PHOSPHATIDYLETHANOLAMINE-HYDROLYZING PHOSPHOLIPASE D"/>
    <property type="match status" value="1"/>
</dbReference>
<sequence>MKPHWLVGLALLPVGYVARKLRNDPQFGATLEDMLRDDYQGTVAWKMGRFRNLDKTRLQEDLGSLLGDLLGYLQAKNTQPTAPLPVAVAETLDVTDKEGDYLTWYGHSALRLESGGQIILIDPMLGEWVAPVPFLGHRFPYRDYHPLEALGEIDCILYSHDHYDHLDYDTLMALKDRTKAFVVPLGIGAHLRKWGIPPEQITEIDWWQTTHVGGLSITAAPARHFSGRSPSTRNKTLWCSFVIQTPMHRLFFGGDSGYGQHFAQIGERLGPFALTMLDCGQYHDRWKNVHMQPEEALVAHRELKGRWLMPIHWGGFSLSDHPWAEPVERLLAADRQECVLTPMIGQRFAVGDPSPCRERWWDWEEVVSNT</sequence>
<dbReference type="InterPro" id="IPR036866">
    <property type="entry name" value="RibonucZ/Hydroxyglut_hydro"/>
</dbReference>
<dbReference type="PANTHER" id="PTHR15032:SF4">
    <property type="entry name" value="N-ACYL-PHOSPHATIDYLETHANOLAMINE-HYDROLYZING PHOSPHOLIPASE D"/>
    <property type="match status" value="1"/>
</dbReference>
<dbReference type="Gene3D" id="3.60.15.10">
    <property type="entry name" value="Ribonuclease Z/Hydroxyacylglutathione hydrolase-like"/>
    <property type="match status" value="1"/>
</dbReference>